<evidence type="ECO:0000256" key="1">
    <source>
        <dbReference type="ARBA" id="ARBA00004141"/>
    </source>
</evidence>
<keyword evidence="2 9" id="KW-0812">Transmembrane</keyword>
<dbReference type="EMBL" id="CM027681">
    <property type="protein sequence ID" value="KAG0542504.1"/>
    <property type="molecule type" value="Genomic_DNA"/>
</dbReference>
<dbReference type="Pfam" id="PF13962">
    <property type="entry name" value="PGG"/>
    <property type="match status" value="1"/>
</dbReference>
<dbReference type="GO" id="GO:0016020">
    <property type="term" value="C:membrane"/>
    <property type="evidence" value="ECO:0007669"/>
    <property type="project" value="UniProtKB-SubCell"/>
</dbReference>
<dbReference type="Pfam" id="PF12796">
    <property type="entry name" value="Ank_2"/>
    <property type="match status" value="1"/>
</dbReference>
<dbReference type="Gene3D" id="1.25.40.20">
    <property type="entry name" value="Ankyrin repeat-containing domain"/>
    <property type="match status" value="3"/>
</dbReference>
<feature type="domain" description="PGG" evidence="10">
    <location>
        <begin position="587"/>
        <end position="632"/>
    </location>
</feature>
<dbReference type="SUPFAM" id="SSF48403">
    <property type="entry name" value="Ankyrin repeat"/>
    <property type="match status" value="2"/>
</dbReference>
<evidence type="ECO:0000256" key="4">
    <source>
        <dbReference type="ARBA" id="ARBA00022989"/>
    </source>
</evidence>
<dbReference type="InterPro" id="IPR036770">
    <property type="entry name" value="Ankyrin_rpt-contain_sf"/>
</dbReference>
<comment type="caution">
    <text evidence="11">The sequence shown here is derived from an EMBL/GenBank/DDBJ whole genome shotgun (WGS) entry which is preliminary data.</text>
</comment>
<keyword evidence="4 9" id="KW-1133">Transmembrane helix</keyword>
<evidence type="ECO:0000313" key="11">
    <source>
        <dbReference type="EMBL" id="KAG0542504.1"/>
    </source>
</evidence>
<feature type="region of interest" description="Disordered" evidence="8">
    <location>
        <begin position="99"/>
        <end position="129"/>
    </location>
</feature>
<keyword evidence="3" id="KW-0677">Repeat</keyword>
<evidence type="ECO:0000256" key="6">
    <source>
        <dbReference type="ARBA" id="ARBA00023136"/>
    </source>
</evidence>
<evidence type="ECO:0000256" key="8">
    <source>
        <dbReference type="SAM" id="MobiDB-lite"/>
    </source>
</evidence>
<comment type="subcellular location">
    <subcellularLocation>
        <location evidence="1">Membrane</location>
        <topology evidence="1">Multi-pass membrane protein</topology>
    </subcellularLocation>
</comment>
<dbReference type="PANTHER" id="PTHR24186">
    <property type="entry name" value="PROTEIN PHOSPHATASE 1 REGULATORY SUBUNIT"/>
    <property type="match status" value="1"/>
</dbReference>
<evidence type="ECO:0000256" key="2">
    <source>
        <dbReference type="ARBA" id="ARBA00022692"/>
    </source>
</evidence>
<feature type="repeat" description="ANK" evidence="7">
    <location>
        <begin position="488"/>
        <end position="521"/>
    </location>
</feature>
<accession>A0A921RL97</accession>
<protein>
    <recommendedName>
        <fullName evidence="10">PGG domain-containing protein</fullName>
    </recommendedName>
</protein>
<dbReference type="InterPro" id="IPR026961">
    <property type="entry name" value="PGG_dom"/>
</dbReference>
<reference evidence="11" key="1">
    <citation type="journal article" date="2019" name="BMC Genomics">
        <title>A new reference genome for Sorghum bicolor reveals high levels of sequence similarity between sweet and grain genotypes: implications for the genetics of sugar metabolism.</title>
        <authorList>
            <person name="Cooper E.A."/>
            <person name="Brenton Z.W."/>
            <person name="Flinn B.S."/>
            <person name="Jenkins J."/>
            <person name="Shu S."/>
            <person name="Flowers D."/>
            <person name="Luo F."/>
            <person name="Wang Y."/>
            <person name="Xia P."/>
            <person name="Barry K."/>
            <person name="Daum C."/>
            <person name="Lipzen A."/>
            <person name="Yoshinaga Y."/>
            <person name="Schmutz J."/>
            <person name="Saski C."/>
            <person name="Vermerris W."/>
            <person name="Kresovich S."/>
        </authorList>
    </citation>
    <scope>NUCLEOTIDE SEQUENCE</scope>
</reference>
<feature type="repeat" description="ANK" evidence="7">
    <location>
        <begin position="233"/>
        <end position="255"/>
    </location>
</feature>
<feature type="transmembrane region" description="Helical" evidence="9">
    <location>
        <begin position="639"/>
        <end position="662"/>
    </location>
</feature>
<dbReference type="Proteomes" id="UP000807115">
    <property type="component" value="Chromosome 2"/>
</dbReference>
<evidence type="ECO:0000313" key="12">
    <source>
        <dbReference type="Proteomes" id="UP000807115"/>
    </source>
</evidence>
<evidence type="ECO:0000256" key="7">
    <source>
        <dbReference type="PROSITE-ProRule" id="PRU00023"/>
    </source>
</evidence>
<dbReference type="AlphaFoldDB" id="A0A921RL97"/>
<dbReference type="PROSITE" id="PS50088">
    <property type="entry name" value="ANK_REPEAT"/>
    <property type="match status" value="2"/>
</dbReference>
<proteinExistence type="predicted"/>
<reference evidence="11" key="2">
    <citation type="submission" date="2020-10" db="EMBL/GenBank/DDBJ databases">
        <authorList>
            <person name="Cooper E.A."/>
            <person name="Brenton Z.W."/>
            <person name="Flinn B.S."/>
            <person name="Jenkins J."/>
            <person name="Shu S."/>
            <person name="Flowers D."/>
            <person name="Luo F."/>
            <person name="Wang Y."/>
            <person name="Xia P."/>
            <person name="Barry K."/>
            <person name="Daum C."/>
            <person name="Lipzen A."/>
            <person name="Yoshinaga Y."/>
            <person name="Schmutz J."/>
            <person name="Saski C."/>
            <person name="Vermerris W."/>
            <person name="Kresovich S."/>
        </authorList>
    </citation>
    <scope>NUCLEOTIDE SEQUENCE</scope>
</reference>
<evidence type="ECO:0000259" key="10">
    <source>
        <dbReference type="Pfam" id="PF13962"/>
    </source>
</evidence>
<keyword evidence="6 9" id="KW-0472">Membrane</keyword>
<evidence type="ECO:0000256" key="5">
    <source>
        <dbReference type="ARBA" id="ARBA00023043"/>
    </source>
</evidence>
<dbReference type="SMART" id="SM00248">
    <property type="entry name" value="ANK"/>
    <property type="match status" value="6"/>
</dbReference>
<gene>
    <name evidence="11" type="ORF">BDA96_02G109900</name>
</gene>
<dbReference type="InterPro" id="IPR002110">
    <property type="entry name" value="Ankyrin_rpt"/>
</dbReference>
<organism evidence="11 12">
    <name type="scientific">Sorghum bicolor</name>
    <name type="common">Sorghum</name>
    <name type="synonym">Sorghum vulgare</name>
    <dbReference type="NCBI Taxonomy" id="4558"/>
    <lineage>
        <taxon>Eukaryota</taxon>
        <taxon>Viridiplantae</taxon>
        <taxon>Streptophyta</taxon>
        <taxon>Embryophyta</taxon>
        <taxon>Tracheophyta</taxon>
        <taxon>Spermatophyta</taxon>
        <taxon>Magnoliopsida</taxon>
        <taxon>Liliopsida</taxon>
        <taxon>Poales</taxon>
        <taxon>Poaceae</taxon>
        <taxon>PACMAD clade</taxon>
        <taxon>Panicoideae</taxon>
        <taxon>Andropogonodae</taxon>
        <taxon>Andropogoneae</taxon>
        <taxon>Sorghinae</taxon>
        <taxon>Sorghum</taxon>
    </lineage>
</organism>
<name>A0A921RL97_SORBI</name>
<evidence type="ECO:0000256" key="3">
    <source>
        <dbReference type="ARBA" id="ARBA00022737"/>
    </source>
</evidence>
<evidence type="ECO:0000256" key="9">
    <source>
        <dbReference type="SAM" id="Phobius"/>
    </source>
</evidence>
<sequence length="687" mass="75671">MSSSSGVEEALASPIEASAPVAAMHAKLMVATDSGDVQQLKDLVNKQEEDSKMMVLVMAKQQAAASAENPNPRQGNMDPRLLALASSGSSVELQTLLNGEHSQGSGNGGTNGNGSLPTKRATSSYGDDTEANESILAGKTAEGDTALHVVAACGEGDNFFTRFRDLRHLLAQQNNNYNNNKKKKKKKRRWWCCGLSRAEDHAWNTYGDGDDFLESARIIYRKAKDLLFEQNNEGNTPLHCAARAGKPNMVKCLVDLALAEGGEGKMKELLWKENKHKETVLHEAVRVGNNKIVSLLMDKDSELANFPQYGGASPMYLAIMLKWDLIEATLYEKSARGKLSFSGRNGQNALHAAVLRHQAADLTKLLNWNEAHLCQQNKDLTLQKDENGSTPLHFAATRTICEQILDANPDALYQPDHAGFFAIHVAASVGAFMNVDMFIKKYPGSAGLRDAKGRTFLHIAVEKKALQIIRKSCRNLSLSWIMNMVDNDGNTALHLAVQDGSLQMFCALCANPQVNLNLPNNRGETPLDIANYKIPKDRFFYYLNSESQISRTLRIVGAMQGVRREDHYEDLVTLKLKRDESKELEVLKDYTGTLCIGSVLITTVTFGTTFAAPGGYIADDHNNGGSPILARRRKGLIWALRYSALVIIFNMLMDYWPLLFIIDWTMFLHIGPKIQVPAPAPAPAPLA</sequence>
<keyword evidence="5 7" id="KW-0040">ANK repeat</keyword>
<dbReference type="Pfam" id="PF13857">
    <property type="entry name" value="Ank_5"/>
    <property type="match status" value="1"/>
</dbReference>
<dbReference type="PANTHER" id="PTHR24186:SF50">
    <property type="entry name" value="ANKYRIN REPEAT-CONTAINING PROTEIN ITN1-LIKE ISOFORM X1"/>
    <property type="match status" value="1"/>
</dbReference>
<dbReference type="PROSITE" id="PS50297">
    <property type="entry name" value="ANK_REP_REGION"/>
    <property type="match status" value="1"/>
</dbReference>